<dbReference type="EMBL" id="UPXX01000029">
    <property type="protein sequence ID" value="VBB45216.1"/>
    <property type="molecule type" value="Genomic_DNA"/>
</dbReference>
<dbReference type="GO" id="GO:0051536">
    <property type="term" value="F:iron-sulfur cluster binding"/>
    <property type="evidence" value="ECO:0007669"/>
    <property type="project" value="UniProtKB-KW"/>
</dbReference>
<dbReference type="GO" id="GO:0046872">
    <property type="term" value="F:metal ion binding"/>
    <property type="evidence" value="ECO:0007669"/>
    <property type="project" value="UniProtKB-KW"/>
</dbReference>
<dbReference type="AlphaFoldDB" id="A0A653AAX5"/>
<evidence type="ECO:0000313" key="5">
    <source>
        <dbReference type="EMBL" id="VBB45216.1"/>
    </source>
</evidence>
<evidence type="ECO:0000256" key="1">
    <source>
        <dbReference type="ARBA" id="ARBA00022723"/>
    </source>
</evidence>
<dbReference type="GO" id="GO:0016491">
    <property type="term" value="F:oxidoreductase activity"/>
    <property type="evidence" value="ECO:0007669"/>
    <property type="project" value="UniProtKB-KW"/>
</dbReference>
<keyword evidence="4" id="KW-0411">Iron-sulfur</keyword>
<dbReference type="Gene3D" id="3.40.50.720">
    <property type="entry name" value="NAD(P)-binding Rossmann-like Domain"/>
    <property type="match status" value="1"/>
</dbReference>
<dbReference type="PANTHER" id="PTHR43498:SF1">
    <property type="entry name" value="COB--COM HETERODISULFIDE REDUCTASE IRON-SULFUR SUBUNIT A"/>
    <property type="match status" value="1"/>
</dbReference>
<keyword evidence="3" id="KW-0408">Iron</keyword>
<reference evidence="5" key="1">
    <citation type="submission" date="2018-07" db="EMBL/GenBank/DDBJ databases">
        <authorList>
            <consortium name="Genoscope - CEA"/>
            <person name="William W."/>
        </authorList>
    </citation>
    <scope>NUCLEOTIDE SEQUENCE</scope>
    <source>
        <strain evidence="5">IK1</strain>
    </source>
</reference>
<sequence>MENTLEARMKETPGGKPRIGVYVCHCGLNIAQTVDCGQVAEEAAAWDGVVLAKDIAYACSEPGQQQIKTDILENGLDRLVVASCSPRLHEPTFRQMLQSIGINPYLLEMANLREQCSWVHMGERPAATAKAMDLVRMAVSRVRELEPLTGETLPLTRRALVIGGGVAGIQTALDLADNDFDVVLVEKRGSIGGTMAQLDKTFPTMDCSI</sequence>
<organism evidence="5">
    <name type="scientific">Uncultured Desulfatiglans sp</name>
    <dbReference type="NCBI Taxonomy" id="1748965"/>
    <lineage>
        <taxon>Bacteria</taxon>
        <taxon>Pseudomonadati</taxon>
        <taxon>Thermodesulfobacteriota</taxon>
        <taxon>Desulfobacteria</taxon>
        <taxon>Desulfatiglandales</taxon>
        <taxon>Desulfatiglandaceae</taxon>
        <taxon>Desulfatiglans</taxon>
        <taxon>environmental samples</taxon>
    </lineage>
</organism>
<keyword evidence="1" id="KW-0479">Metal-binding</keyword>
<keyword evidence="2" id="KW-0560">Oxidoreductase</keyword>
<name>A0A653AAX5_UNCDX</name>
<gene>
    <name evidence="5" type="ORF">TRIP_B350258</name>
</gene>
<dbReference type="PANTHER" id="PTHR43498">
    <property type="entry name" value="FERREDOXIN:COB-COM HETERODISULFIDE REDUCTASE SUBUNIT A"/>
    <property type="match status" value="1"/>
</dbReference>
<accession>A0A653AAX5</accession>
<dbReference type="Pfam" id="PF13450">
    <property type="entry name" value="NAD_binding_8"/>
    <property type="match status" value="1"/>
</dbReference>
<evidence type="ECO:0000256" key="3">
    <source>
        <dbReference type="ARBA" id="ARBA00023004"/>
    </source>
</evidence>
<proteinExistence type="predicted"/>
<protein>
    <submittedName>
        <fullName evidence="5">CoB--CoM heterodisulfide reductase iron-sulfur subunit A domain protein</fullName>
    </submittedName>
</protein>
<dbReference type="InterPro" id="IPR039650">
    <property type="entry name" value="HdrA-like"/>
</dbReference>
<evidence type="ECO:0000256" key="2">
    <source>
        <dbReference type="ARBA" id="ARBA00023002"/>
    </source>
</evidence>
<evidence type="ECO:0000256" key="4">
    <source>
        <dbReference type="ARBA" id="ARBA00023014"/>
    </source>
</evidence>
<dbReference type="SUPFAM" id="SSF51971">
    <property type="entry name" value="Nucleotide-binding domain"/>
    <property type="match status" value="1"/>
</dbReference>